<evidence type="ECO:0000313" key="6">
    <source>
        <dbReference type="EMBL" id="MEN0645240.1"/>
    </source>
</evidence>
<dbReference type="InterPro" id="IPR014710">
    <property type="entry name" value="RmlC-like_jellyroll"/>
</dbReference>
<dbReference type="SUPFAM" id="SSF51182">
    <property type="entry name" value="RmlC-like cupins"/>
    <property type="match status" value="1"/>
</dbReference>
<dbReference type="Pfam" id="PF05995">
    <property type="entry name" value="CDO_I"/>
    <property type="match status" value="1"/>
</dbReference>
<evidence type="ECO:0000256" key="1">
    <source>
        <dbReference type="ARBA" id="ARBA00006622"/>
    </source>
</evidence>
<keyword evidence="7" id="KW-1185">Reference proteome</keyword>
<dbReference type="Gene3D" id="2.60.120.10">
    <property type="entry name" value="Jelly Rolls"/>
    <property type="match status" value="1"/>
</dbReference>
<reference evidence="6 7" key="1">
    <citation type="submission" date="2024-03" db="EMBL/GenBank/DDBJ databases">
        <title>Bacilli Hybrid Assemblies.</title>
        <authorList>
            <person name="Kovac J."/>
        </authorList>
    </citation>
    <scope>NUCLEOTIDE SEQUENCE [LARGE SCALE GENOMIC DNA]</scope>
    <source>
        <strain evidence="6 7">FSL R7-0666</strain>
    </source>
</reference>
<comment type="caution">
    <text evidence="6">The sequence shown here is derived from an EMBL/GenBank/DDBJ whole genome shotgun (WGS) entry which is preliminary data.</text>
</comment>
<dbReference type="GO" id="GO:0051213">
    <property type="term" value="F:dioxygenase activity"/>
    <property type="evidence" value="ECO:0007669"/>
    <property type="project" value="UniProtKB-KW"/>
</dbReference>
<proteinExistence type="inferred from homology"/>
<dbReference type="Proteomes" id="UP001418796">
    <property type="component" value="Unassembled WGS sequence"/>
</dbReference>
<evidence type="ECO:0000313" key="7">
    <source>
        <dbReference type="Proteomes" id="UP001418796"/>
    </source>
</evidence>
<evidence type="ECO:0000256" key="2">
    <source>
        <dbReference type="ARBA" id="ARBA00022723"/>
    </source>
</evidence>
<protein>
    <submittedName>
        <fullName evidence="6">Cysteine dioxygenase family protein</fullName>
    </submittedName>
</protein>
<keyword evidence="2" id="KW-0479">Metal-binding</keyword>
<dbReference type="RefSeq" id="WP_343131827.1">
    <property type="nucleotide sequence ID" value="NZ_JBCITK010000001.1"/>
</dbReference>
<sequence length="193" mass="22609">MDYLHRIQHVLKQLKSSTPEELRGALISLNTTMKDLKPFLKIDSHKPYYRKLLFQNDEVELLLMNWSDLSCAPHDHGHSSGWIQVISGSTLNTVYRVDKGELPEAYFSRVEQKGSFFFAPRYGVHKMRAKEQELVTLHLYSPPIKEMIVYDLEACAACKVSDQCGAWWPEDQREKVKEWKLREQRVEKTNKLK</sequence>
<name>A0ABU9VNF4_9BACI</name>
<dbReference type="InterPro" id="IPR011051">
    <property type="entry name" value="RmlC_Cupin_sf"/>
</dbReference>
<gene>
    <name evidence="6" type="ORF">MKY91_18925</name>
</gene>
<dbReference type="InterPro" id="IPR010300">
    <property type="entry name" value="CDO_1"/>
</dbReference>
<dbReference type="CDD" id="cd10548">
    <property type="entry name" value="cupin_CDO"/>
    <property type="match status" value="1"/>
</dbReference>
<comment type="similarity">
    <text evidence="1">Belongs to the cysteine dioxygenase family.</text>
</comment>
<dbReference type="PANTHER" id="PTHR12918:SF1">
    <property type="entry name" value="CYSTEINE DIOXYGENASE TYPE 1"/>
    <property type="match status" value="1"/>
</dbReference>
<accession>A0ABU9VNF4</accession>
<evidence type="ECO:0000256" key="3">
    <source>
        <dbReference type="ARBA" id="ARBA00022964"/>
    </source>
</evidence>
<keyword evidence="3 6" id="KW-0223">Dioxygenase</keyword>
<evidence type="ECO:0000256" key="4">
    <source>
        <dbReference type="ARBA" id="ARBA00023002"/>
    </source>
</evidence>
<dbReference type="PANTHER" id="PTHR12918">
    <property type="entry name" value="CYSTEINE DIOXYGENASE"/>
    <property type="match status" value="1"/>
</dbReference>
<dbReference type="EMBL" id="JBCITK010000001">
    <property type="protein sequence ID" value="MEN0645240.1"/>
    <property type="molecule type" value="Genomic_DNA"/>
</dbReference>
<keyword evidence="5" id="KW-0408">Iron</keyword>
<evidence type="ECO:0000256" key="5">
    <source>
        <dbReference type="ARBA" id="ARBA00023004"/>
    </source>
</evidence>
<keyword evidence="4" id="KW-0560">Oxidoreductase</keyword>
<organism evidence="6 7">
    <name type="scientific">Alkalicoccobacillus gibsonii</name>
    <dbReference type="NCBI Taxonomy" id="79881"/>
    <lineage>
        <taxon>Bacteria</taxon>
        <taxon>Bacillati</taxon>
        <taxon>Bacillota</taxon>
        <taxon>Bacilli</taxon>
        <taxon>Bacillales</taxon>
        <taxon>Bacillaceae</taxon>
        <taxon>Alkalicoccobacillus</taxon>
    </lineage>
</organism>